<sequence>MTNKRTWRFLYDAILYPILNIVAAIILIMTTRITQFTAAEKSIIITVIIVVLTIETIFMVYRFLKKDGFIVNKASGSN</sequence>
<protein>
    <submittedName>
        <fullName evidence="2">Uncharacterized protein</fullName>
    </submittedName>
</protein>
<feature type="transmembrane region" description="Helical" evidence="1">
    <location>
        <begin position="9"/>
        <end position="30"/>
    </location>
</feature>
<keyword evidence="1" id="KW-0472">Membrane</keyword>
<dbReference type="GeneID" id="75064908"/>
<keyword evidence="1" id="KW-0812">Transmembrane</keyword>
<name>A0AAJ2UBC5_OENOE</name>
<organism evidence="2 3">
    <name type="scientific">Oenococcus oeni</name>
    <name type="common">Leuconostoc oenos</name>
    <dbReference type="NCBI Taxonomy" id="1247"/>
    <lineage>
        <taxon>Bacteria</taxon>
        <taxon>Bacillati</taxon>
        <taxon>Bacillota</taxon>
        <taxon>Bacilli</taxon>
        <taxon>Lactobacillales</taxon>
        <taxon>Lactobacillaceae</taxon>
        <taxon>Oenococcus</taxon>
    </lineage>
</organism>
<dbReference type="RefSeq" id="WP_011677351.1">
    <property type="nucleotide sequence ID" value="NZ_CP027431.1"/>
</dbReference>
<dbReference type="Proteomes" id="UP001281024">
    <property type="component" value="Unassembled WGS sequence"/>
</dbReference>
<evidence type="ECO:0000313" key="2">
    <source>
        <dbReference type="EMBL" id="MDV7714921.1"/>
    </source>
</evidence>
<proteinExistence type="predicted"/>
<feature type="transmembrane region" description="Helical" evidence="1">
    <location>
        <begin position="42"/>
        <end position="64"/>
    </location>
</feature>
<evidence type="ECO:0000313" key="3">
    <source>
        <dbReference type="Proteomes" id="UP001281024"/>
    </source>
</evidence>
<reference evidence="2" key="1">
    <citation type="submission" date="2019-10" db="EMBL/GenBank/DDBJ databases">
        <title>Malate fermentation in French cider.</title>
        <authorList>
            <person name="Cousin F.J."/>
            <person name="Medina Fernandez S."/>
            <person name="Misery B."/>
            <person name="Laplace J.-M."/>
            <person name="Cretenet M."/>
        </authorList>
    </citation>
    <scope>NUCLEOTIDE SEQUENCE</scope>
    <source>
        <strain evidence="2">UCMA15129</strain>
    </source>
</reference>
<evidence type="ECO:0000256" key="1">
    <source>
        <dbReference type="SAM" id="Phobius"/>
    </source>
</evidence>
<dbReference type="EMBL" id="WERV01000003">
    <property type="protein sequence ID" value="MDV7714921.1"/>
    <property type="molecule type" value="Genomic_DNA"/>
</dbReference>
<keyword evidence="1" id="KW-1133">Transmembrane helix</keyword>
<dbReference type="AlphaFoldDB" id="A0AAJ2UBC5"/>
<comment type="caution">
    <text evidence="2">The sequence shown here is derived from an EMBL/GenBank/DDBJ whole genome shotgun (WGS) entry which is preliminary data.</text>
</comment>
<accession>A0AAJ2UBC5</accession>
<gene>
    <name evidence="2" type="ORF">GA838_03920</name>
</gene>